<sequence>MVSYKSMVAGSPTMSFRCMEDLGSTTRNVTPQKVCYGRQSYICCSTVLHGSAANEKHGSQPSADVKLSRLASGIDSSSAVQITETRRADLLDRTLWNRRPALSSERIVCALVQQIFLGIREYFLASA</sequence>
<evidence type="ECO:0000313" key="2">
    <source>
        <dbReference type="Proteomes" id="UP000886885"/>
    </source>
</evidence>
<accession>A0A8X8C3D7</accession>
<dbReference type="EMBL" id="JAAWWB010000036">
    <property type="protein sequence ID" value="KAG6739280.1"/>
    <property type="molecule type" value="Genomic_DNA"/>
</dbReference>
<reference evidence="1" key="1">
    <citation type="journal article" date="2020" name="bioRxiv">
        <title>Hybrid origin of Populus tomentosa Carr. identified through genome sequencing and phylogenomic analysis.</title>
        <authorList>
            <person name="An X."/>
            <person name="Gao K."/>
            <person name="Chen Z."/>
            <person name="Li J."/>
            <person name="Yang X."/>
            <person name="Yang X."/>
            <person name="Zhou J."/>
            <person name="Guo T."/>
            <person name="Zhao T."/>
            <person name="Huang S."/>
            <person name="Miao D."/>
            <person name="Khan W.U."/>
            <person name="Rao P."/>
            <person name="Ye M."/>
            <person name="Lei B."/>
            <person name="Liao W."/>
            <person name="Wang J."/>
            <person name="Ji L."/>
            <person name="Li Y."/>
            <person name="Guo B."/>
            <person name="Mustafa N.S."/>
            <person name="Li S."/>
            <person name="Yun Q."/>
            <person name="Keller S.R."/>
            <person name="Mao J."/>
            <person name="Zhang R."/>
            <person name="Strauss S.H."/>
        </authorList>
    </citation>
    <scope>NUCLEOTIDE SEQUENCE</scope>
    <source>
        <strain evidence="1">GM15</strain>
        <tissue evidence="1">Leaf</tissue>
    </source>
</reference>
<dbReference type="AlphaFoldDB" id="A0A8X8C3D7"/>
<organism evidence="1 2">
    <name type="scientific">Populus tomentosa</name>
    <name type="common">Chinese white poplar</name>
    <dbReference type="NCBI Taxonomy" id="118781"/>
    <lineage>
        <taxon>Eukaryota</taxon>
        <taxon>Viridiplantae</taxon>
        <taxon>Streptophyta</taxon>
        <taxon>Embryophyta</taxon>
        <taxon>Tracheophyta</taxon>
        <taxon>Spermatophyta</taxon>
        <taxon>Magnoliopsida</taxon>
        <taxon>eudicotyledons</taxon>
        <taxon>Gunneridae</taxon>
        <taxon>Pentapetalae</taxon>
        <taxon>rosids</taxon>
        <taxon>fabids</taxon>
        <taxon>Malpighiales</taxon>
        <taxon>Salicaceae</taxon>
        <taxon>Saliceae</taxon>
        <taxon>Populus</taxon>
    </lineage>
</organism>
<evidence type="ECO:0000313" key="1">
    <source>
        <dbReference type="EMBL" id="KAG6739280.1"/>
    </source>
</evidence>
<name>A0A8X8C3D7_POPTO</name>
<proteinExistence type="predicted"/>
<keyword evidence="2" id="KW-1185">Reference proteome</keyword>
<dbReference type="OrthoDB" id="5061070at2759"/>
<protein>
    <submittedName>
        <fullName evidence="1">Uncharacterized protein</fullName>
    </submittedName>
</protein>
<comment type="caution">
    <text evidence="1">The sequence shown here is derived from an EMBL/GenBank/DDBJ whole genome shotgun (WGS) entry which is preliminary data.</text>
</comment>
<gene>
    <name evidence="1" type="ORF">POTOM_056871</name>
</gene>
<dbReference type="Proteomes" id="UP000886885">
    <property type="component" value="Chromosome 18D"/>
</dbReference>